<dbReference type="Gene3D" id="3.40.50.1820">
    <property type="entry name" value="alpha/beta hydrolase"/>
    <property type="match status" value="1"/>
</dbReference>
<dbReference type="InterPro" id="IPR052897">
    <property type="entry name" value="Sec-Metab_Biosynth_Hydrolase"/>
</dbReference>
<dbReference type="SUPFAM" id="SSF53474">
    <property type="entry name" value="alpha/beta-Hydrolases"/>
    <property type="match status" value="1"/>
</dbReference>
<dbReference type="Pfam" id="PF12697">
    <property type="entry name" value="Abhydrolase_6"/>
    <property type="match status" value="1"/>
</dbReference>
<sequence length="321" mass="34483">MEHLCSRIGPVLALLFFLSVSRMHKVRATPNLDLPTIVLVPGAWHSPVHYNLLFSRLKLSGYPIISGRLPSCSSPKPQIETVAGDADYIRETLLLPQINAGKDVVLVMHSYGGCPGSAAAAGLSKAAQTVAGKKGGIIGLIFVCGFIAHEGESLLSTLPGDKFNPWVIEYGNGQLGVENPQEIFYNDVNPTLAEAAINELRNQSQNSLETPSGPPAWLEPYYDGRRAYLICTKDDAIPPIGQEMMISNSKVPWDVHQIAASHSPFLSQPSVVADWIDYEIAIFQSVGSNLTNISDSTVGANATSPLMISPAEFNMTLAAVS</sequence>
<keyword evidence="1" id="KW-0732">Signal</keyword>
<comment type="caution">
    <text evidence="3">The sequence shown here is derived from an EMBL/GenBank/DDBJ whole genome shotgun (WGS) entry which is preliminary data.</text>
</comment>
<feature type="signal peptide" evidence="1">
    <location>
        <begin position="1"/>
        <end position="28"/>
    </location>
</feature>
<proteinExistence type="predicted"/>
<evidence type="ECO:0000256" key="1">
    <source>
        <dbReference type="SAM" id="SignalP"/>
    </source>
</evidence>
<evidence type="ECO:0000313" key="3">
    <source>
        <dbReference type="EMBL" id="KAK0510389.1"/>
    </source>
</evidence>
<organism evidence="3 4">
    <name type="scientific">Cladonia borealis</name>
    <dbReference type="NCBI Taxonomy" id="184061"/>
    <lineage>
        <taxon>Eukaryota</taxon>
        <taxon>Fungi</taxon>
        <taxon>Dikarya</taxon>
        <taxon>Ascomycota</taxon>
        <taxon>Pezizomycotina</taxon>
        <taxon>Lecanoromycetes</taxon>
        <taxon>OSLEUM clade</taxon>
        <taxon>Lecanoromycetidae</taxon>
        <taxon>Lecanorales</taxon>
        <taxon>Lecanorineae</taxon>
        <taxon>Cladoniaceae</taxon>
        <taxon>Cladonia</taxon>
    </lineage>
</organism>
<evidence type="ECO:0000313" key="4">
    <source>
        <dbReference type="Proteomes" id="UP001166286"/>
    </source>
</evidence>
<accession>A0AA39V3U8</accession>
<dbReference type="InterPro" id="IPR000073">
    <property type="entry name" value="AB_hydrolase_1"/>
</dbReference>
<feature type="domain" description="AB hydrolase-1" evidence="2">
    <location>
        <begin position="37"/>
        <end position="274"/>
    </location>
</feature>
<feature type="chain" id="PRO_5041277657" description="AB hydrolase-1 domain-containing protein" evidence="1">
    <location>
        <begin position="29"/>
        <end position="321"/>
    </location>
</feature>
<dbReference type="Proteomes" id="UP001166286">
    <property type="component" value="Unassembled WGS sequence"/>
</dbReference>
<evidence type="ECO:0000259" key="2">
    <source>
        <dbReference type="Pfam" id="PF12697"/>
    </source>
</evidence>
<protein>
    <recommendedName>
        <fullName evidence="2">AB hydrolase-1 domain-containing protein</fullName>
    </recommendedName>
</protein>
<gene>
    <name evidence="3" type="ORF">JMJ35_006821</name>
</gene>
<reference evidence="3" key="1">
    <citation type="submission" date="2023-03" db="EMBL/GenBank/DDBJ databases">
        <title>Complete genome of Cladonia borealis.</title>
        <authorList>
            <person name="Park H."/>
        </authorList>
    </citation>
    <scope>NUCLEOTIDE SEQUENCE</scope>
    <source>
        <strain evidence="3">ANT050790</strain>
    </source>
</reference>
<dbReference type="PANTHER" id="PTHR37017">
    <property type="entry name" value="AB HYDROLASE-1 DOMAIN-CONTAINING PROTEIN-RELATED"/>
    <property type="match status" value="1"/>
</dbReference>
<dbReference type="PANTHER" id="PTHR37017:SF8">
    <property type="entry name" value="AB HYDROLASE-1 DOMAIN-CONTAINING PROTEIN"/>
    <property type="match status" value="1"/>
</dbReference>
<keyword evidence="4" id="KW-1185">Reference proteome</keyword>
<name>A0AA39V3U8_9LECA</name>
<dbReference type="AlphaFoldDB" id="A0AA39V3U8"/>
<dbReference type="InterPro" id="IPR029058">
    <property type="entry name" value="AB_hydrolase_fold"/>
</dbReference>
<dbReference type="EMBL" id="JAFEKC020000015">
    <property type="protein sequence ID" value="KAK0510389.1"/>
    <property type="molecule type" value="Genomic_DNA"/>
</dbReference>